<dbReference type="AlphaFoldDB" id="A0A5J5EMI1"/>
<sequence>MPSTRKRPPRPYVPKLPGYRIGAGKAPRSRAVKNNGETMPAASVPPPLPLPHRRYPAPSPRRVATPQSHSTAPASSVPQEGPPPPPPPQQRFGGPTGILRNPFAHSQGVEYPQRIRLITRHSVTAAATPAVFPSSPSSSSCSSSSEDDDEEEDEDEDDGDETETDTDRPSAPAHRYHTPAPSMTASQDLAPLFFPPTPPLPPEVPAGRLASPTPLDLSETDVAGQQLRGVQSEIALRQARIVQMKAQEKKLNARIEKVLQGGIEECKKRRAEAGRRVRRGLLGQVDSWNREFEASLEAAMRFEMAWKAADGEEDGE</sequence>
<accession>A0A5J5EMI1</accession>
<feature type="compositionally biased region" description="Acidic residues" evidence="1">
    <location>
        <begin position="145"/>
        <end position="164"/>
    </location>
</feature>
<protein>
    <submittedName>
        <fullName evidence="2">Uncharacterized protein</fullName>
    </submittedName>
</protein>
<organism evidence="2 3">
    <name type="scientific">Sphaerosporella brunnea</name>
    <dbReference type="NCBI Taxonomy" id="1250544"/>
    <lineage>
        <taxon>Eukaryota</taxon>
        <taxon>Fungi</taxon>
        <taxon>Dikarya</taxon>
        <taxon>Ascomycota</taxon>
        <taxon>Pezizomycotina</taxon>
        <taxon>Pezizomycetes</taxon>
        <taxon>Pezizales</taxon>
        <taxon>Pyronemataceae</taxon>
        <taxon>Sphaerosporella</taxon>
    </lineage>
</organism>
<feature type="compositionally biased region" description="Pro residues" evidence="1">
    <location>
        <begin position="80"/>
        <end position="89"/>
    </location>
</feature>
<feature type="region of interest" description="Disordered" evidence="1">
    <location>
        <begin position="127"/>
        <end position="218"/>
    </location>
</feature>
<dbReference type="Proteomes" id="UP000326924">
    <property type="component" value="Unassembled WGS sequence"/>
</dbReference>
<feature type="compositionally biased region" description="Polar residues" evidence="1">
    <location>
        <begin position="65"/>
        <end position="77"/>
    </location>
</feature>
<feature type="compositionally biased region" description="Low complexity" evidence="1">
    <location>
        <begin position="134"/>
        <end position="144"/>
    </location>
</feature>
<dbReference type="EMBL" id="VXIS01000235">
    <property type="protein sequence ID" value="KAA8895928.1"/>
    <property type="molecule type" value="Genomic_DNA"/>
</dbReference>
<dbReference type="InParanoid" id="A0A5J5EMI1"/>
<feature type="region of interest" description="Disordered" evidence="1">
    <location>
        <begin position="1"/>
        <end position="107"/>
    </location>
</feature>
<name>A0A5J5EMI1_9PEZI</name>
<keyword evidence="3" id="KW-1185">Reference proteome</keyword>
<feature type="compositionally biased region" description="Pro residues" evidence="1">
    <location>
        <begin position="193"/>
        <end position="204"/>
    </location>
</feature>
<proteinExistence type="predicted"/>
<evidence type="ECO:0000313" key="2">
    <source>
        <dbReference type="EMBL" id="KAA8895928.1"/>
    </source>
</evidence>
<comment type="caution">
    <text evidence="2">The sequence shown here is derived from an EMBL/GenBank/DDBJ whole genome shotgun (WGS) entry which is preliminary data.</text>
</comment>
<reference evidence="2 3" key="1">
    <citation type="submission" date="2019-09" db="EMBL/GenBank/DDBJ databases">
        <title>Draft genome of the ectomycorrhizal ascomycete Sphaerosporella brunnea.</title>
        <authorList>
            <consortium name="DOE Joint Genome Institute"/>
            <person name="Benucci G.M."/>
            <person name="Marozzi G."/>
            <person name="Antonielli L."/>
            <person name="Sanchez S."/>
            <person name="Marco P."/>
            <person name="Wang X."/>
            <person name="Falini L.B."/>
            <person name="Barry K."/>
            <person name="Haridas S."/>
            <person name="Lipzen A."/>
            <person name="Labutti K."/>
            <person name="Grigoriev I.V."/>
            <person name="Murat C."/>
            <person name="Martin F."/>
            <person name="Albertini E."/>
            <person name="Donnini D."/>
            <person name="Bonito G."/>
        </authorList>
    </citation>
    <scope>NUCLEOTIDE SEQUENCE [LARGE SCALE GENOMIC DNA]</scope>
    <source>
        <strain evidence="2 3">Sb_GMNB300</strain>
    </source>
</reference>
<evidence type="ECO:0000256" key="1">
    <source>
        <dbReference type="SAM" id="MobiDB-lite"/>
    </source>
</evidence>
<evidence type="ECO:0000313" key="3">
    <source>
        <dbReference type="Proteomes" id="UP000326924"/>
    </source>
</evidence>
<gene>
    <name evidence="2" type="ORF">FN846DRAFT_911188</name>
</gene>